<evidence type="ECO:0000256" key="4">
    <source>
        <dbReference type="ARBA" id="ARBA00022777"/>
    </source>
</evidence>
<dbReference type="Pfam" id="PF02518">
    <property type="entry name" value="HATPase_c"/>
    <property type="match status" value="1"/>
</dbReference>
<feature type="compositionally biased region" description="Acidic residues" evidence="6">
    <location>
        <begin position="285"/>
        <end position="298"/>
    </location>
</feature>
<evidence type="ECO:0000256" key="6">
    <source>
        <dbReference type="SAM" id="MobiDB-lite"/>
    </source>
</evidence>
<evidence type="ECO:0000256" key="3">
    <source>
        <dbReference type="ARBA" id="ARBA00022679"/>
    </source>
</evidence>
<dbReference type="InterPro" id="IPR003594">
    <property type="entry name" value="HATPase_dom"/>
</dbReference>
<keyword evidence="5" id="KW-0902">Two-component regulatory system</keyword>
<dbReference type="SUPFAM" id="SSF55874">
    <property type="entry name" value="ATPase domain of HSP90 chaperone/DNA topoisomerase II/histidine kinase"/>
    <property type="match status" value="1"/>
</dbReference>
<dbReference type="EMBL" id="JACHID010000001">
    <property type="protein sequence ID" value="MBB5020827.1"/>
    <property type="molecule type" value="Genomic_DNA"/>
</dbReference>
<evidence type="ECO:0000256" key="1">
    <source>
        <dbReference type="ARBA" id="ARBA00000085"/>
    </source>
</evidence>
<accession>A0A7W7Y2F9</accession>
<comment type="catalytic activity">
    <reaction evidence="1">
        <text>ATP + protein L-histidine = ADP + protein N-phospho-L-histidine.</text>
        <dbReference type="EC" id="2.7.13.3"/>
    </reaction>
</comment>
<dbReference type="CDD" id="cd00075">
    <property type="entry name" value="HATPase"/>
    <property type="match status" value="1"/>
</dbReference>
<dbReference type="PRINTS" id="PR00344">
    <property type="entry name" value="BCTRLSENSOR"/>
</dbReference>
<evidence type="ECO:0000313" key="9">
    <source>
        <dbReference type="Proteomes" id="UP000528322"/>
    </source>
</evidence>
<gene>
    <name evidence="8" type="ORF">HNR37_000130</name>
</gene>
<evidence type="ECO:0000256" key="5">
    <source>
        <dbReference type="ARBA" id="ARBA00023012"/>
    </source>
</evidence>
<keyword evidence="4 8" id="KW-0418">Kinase</keyword>
<dbReference type="GO" id="GO:0000155">
    <property type="term" value="F:phosphorelay sensor kinase activity"/>
    <property type="evidence" value="ECO:0007669"/>
    <property type="project" value="InterPro"/>
</dbReference>
<dbReference type="InterPro" id="IPR005467">
    <property type="entry name" value="His_kinase_dom"/>
</dbReference>
<reference evidence="8 9" key="1">
    <citation type="submission" date="2020-08" db="EMBL/GenBank/DDBJ databases">
        <title>Genomic Encyclopedia of Type Strains, Phase IV (KMG-IV): sequencing the most valuable type-strain genomes for metagenomic binning, comparative biology and taxonomic classification.</title>
        <authorList>
            <person name="Goeker M."/>
        </authorList>
    </citation>
    <scope>NUCLEOTIDE SEQUENCE [LARGE SCALE GENOMIC DNA]</scope>
    <source>
        <strain evidence="8 9">DSM 22071</strain>
    </source>
</reference>
<feature type="compositionally biased region" description="Basic and acidic residues" evidence="6">
    <location>
        <begin position="273"/>
        <end position="284"/>
    </location>
</feature>
<dbReference type="InterPro" id="IPR004358">
    <property type="entry name" value="Sig_transdc_His_kin-like_C"/>
</dbReference>
<feature type="domain" description="Histidine kinase" evidence="7">
    <location>
        <begin position="57"/>
        <end position="272"/>
    </location>
</feature>
<dbReference type="RefSeq" id="WP_183728349.1">
    <property type="nucleotide sequence ID" value="NZ_JACHID010000001.1"/>
</dbReference>
<dbReference type="SUPFAM" id="SSF47384">
    <property type="entry name" value="Homodimeric domain of signal transducing histidine kinase"/>
    <property type="match status" value="1"/>
</dbReference>
<dbReference type="SMART" id="SM00387">
    <property type="entry name" value="HATPase_c"/>
    <property type="match status" value="1"/>
</dbReference>
<dbReference type="InterPro" id="IPR050736">
    <property type="entry name" value="Sensor_HK_Regulatory"/>
</dbReference>
<dbReference type="PANTHER" id="PTHR43711">
    <property type="entry name" value="TWO-COMPONENT HISTIDINE KINASE"/>
    <property type="match status" value="1"/>
</dbReference>
<evidence type="ECO:0000313" key="8">
    <source>
        <dbReference type="EMBL" id="MBB5020827.1"/>
    </source>
</evidence>
<evidence type="ECO:0000259" key="7">
    <source>
        <dbReference type="PROSITE" id="PS50109"/>
    </source>
</evidence>
<dbReference type="Gene3D" id="1.10.287.130">
    <property type="match status" value="1"/>
</dbReference>
<name>A0A7W7Y2F9_9BACT</name>
<dbReference type="PROSITE" id="PS50109">
    <property type="entry name" value="HIS_KIN"/>
    <property type="match status" value="1"/>
</dbReference>
<dbReference type="Gene3D" id="3.30.565.10">
    <property type="entry name" value="Histidine kinase-like ATPase, C-terminal domain"/>
    <property type="match status" value="1"/>
</dbReference>
<keyword evidence="3" id="KW-0808">Transferase</keyword>
<sequence length="298" mass="33946">MIDLTSVDDGKFLEEIERRFLEKNASITEMQGMTRHLLEMNEKARQAEAIKNEFLSLIKNEFNNPISSLLSFSKALAHGKHTHRAGEMTRMAHQEMLRLDFHMQNIFAAAEIESGQLQNDYTEVQLEEVMEQVCRYLRYIIDEKSLDINVKNNLSRPFISDNQKFFTMLLNLVSNACEYSHDQSCIEITATESPDGMIILQVTDQGEGIPTQYHDRIYNRFTQFHSGKNRPHTGLGLGLSVVKGVAESLEGSISSQSEPGKTTFTLLFPAKPSDLEHGSDNMKEFDDEPFDDEDTLEL</sequence>
<protein>
    <recommendedName>
        <fullName evidence="2">histidine kinase</fullName>
        <ecNumber evidence="2">2.7.13.3</ecNumber>
    </recommendedName>
</protein>
<dbReference type="AlphaFoldDB" id="A0A7W7Y2F9"/>
<keyword evidence="9" id="KW-1185">Reference proteome</keyword>
<comment type="caution">
    <text evidence="8">The sequence shown here is derived from an EMBL/GenBank/DDBJ whole genome shotgun (WGS) entry which is preliminary data.</text>
</comment>
<dbReference type="Proteomes" id="UP000528322">
    <property type="component" value="Unassembled WGS sequence"/>
</dbReference>
<dbReference type="InterPro" id="IPR036097">
    <property type="entry name" value="HisK_dim/P_sf"/>
</dbReference>
<dbReference type="EC" id="2.7.13.3" evidence="2"/>
<organism evidence="8 9">
    <name type="scientific">Desulfurispira natronophila</name>
    <dbReference type="NCBI Taxonomy" id="682562"/>
    <lineage>
        <taxon>Bacteria</taxon>
        <taxon>Pseudomonadati</taxon>
        <taxon>Chrysiogenota</taxon>
        <taxon>Chrysiogenia</taxon>
        <taxon>Chrysiogenales</taxon>
        <taxon>Chrysiogenaceae</taxon>
        <taxon>Desulfurispira</taxon>
    </lineage>
</organism>
<evidence type="ECO:0000256" key="2">
    <source>
        <dbReference type="ARBA" id="ARBA00012438"/>
    </source>
</evidence>
<feature type="region of interest" description="Disordered" evidence="6">
    <location>
        <begin position="270"/>
        <end position="298"/>
    </location>
</feature>
<proteinExistence type="predicted"/>
<dbReference type="InterPro" id="IPR036890">
    <property type="entry name" value="HATPase_C_sf"/>
</dbReference>
<dbReference type="PANTHER" id="PTHR43711:SF26">
    <property type="entry name" value="SENSOR HISTIDINE KINASE RCSC"/>
    <property type="match status" value="1"/>
</dbReference>